<evidence type="ECO:0000313" key="2">
    <source>
        <dbReference type="EMBL" id="KAG0144762.1"/>
    </source>
</evidence>
<dbReference type="Proteomes" id="UP000886653">
    <property type="component" value="Unassembled WGS sequence"/>
</dbReference>
<proteinExistence type="predicted"/>
<organism evidence="2 3">
    <name type="scientific">Cronartium quercuum f. sp. fusiforme G11</name>
    <dbReference type="NCBI Taxonomy" id="708437"/>
    <lineage>
        <taxon>Eukaryota</taxon>
        <taxon>Fungi</taxon>
        <taxon>Dikarya</taxon>
        <taxon>Basidiomycota</taxon>
        <taxon>Pucciniomycotina</taxon>
        <taxon>Pucciniomycetes</taxon>
        <taxon>Pucciniales</taxon>
        <taxon>Coleosporiaceae</taxon>
        <taxon>Cronartium</taxon>
    </lineage>
</organism>
<accession>A0A9P6NFR2</accession>
<dbReference type="EMBL" id="MU167289">
    <property type="protein sequence ID" value="KAG0144762.1"/>
    <property type="molecule type" value="Genomic_DNA"/>
</dbReference>
<sequence length="87" mass="9522">METLLKPASSRPHPPIVIPKASTASSRRYPKKASCSAERYNKKRAGTWKENPSASATDDLHPAASAIEMQPVPSIDELQASFDRMTI</sequence>
<name>A0A9P6NFR2_9BASI</name>
<gene>
    <name evidence="2" type="ORF">CROQUDRAFT_94681</name>
</gene>
<reference evidence="2" key="1">
    <citation type="submission" date="2013-11" db="EMBL/GenBank/DDBJ databases">
        <title>Genome sequence of the fusiform rust pathogen reveals effectors for host alternation and coevolution with pine.</title>
        <authorList>
            <consortium name="DOE Joint Genome Institute"/>
            <person name="Smith K."/>
            <person name="Pendleton A."/>
            <person name="Kubisiak T."/>
            <person name="Anderson C."/>
            <person name="Salamov A."/>
            <person name="Aerts A."/>
            <person name="Riley R."/>
            <person name="Clum A."/>
            <person name="Lindquist E."/>
            <person name="Ence D."/>
            <person name="Campbell M."/>
            <person name="Kronenberg Z."/>
            <person name="Feau N."/>
            <person name="Dhillon B."/>
            <person name="Hamelin R."/>
            <person name="Burleigh J."/>
            <person name="Smith J."/>
            <person name="Yandell M."/>
            <person name="Nelson C."/>
            <person name="Grigoriev I."/>
            <person name="Davis J."/>
        </authorList>
    </citation>
    <scope>NUCLEOTIDE SEQUENCE</scope>
    <source>
        <strain evidence="2">G11</strain>
    </source>
</reference>
<comment type="caution">
    <text evidence="2">The sequence shown here is derived from an EMBL/GenBank/DDBJ whole genome shotgun (WGS) entry which is preliminary data.</text>
</comment>
<evidence type="ECO:0000256" key="1">
    <source>
        <dbReference type="SAM" id="MobiDB-lite"/>
    </source>
</evidence>
<keyword evidence="3" id="KW-1185">Reference proteome</keyword>
<dbReference type="AlphaFoldDB" id="A0A9P6NFR2"/>
<protein>
    <submittedName>
        <fullName evidence="2">Uncharacterized protein</fullName>
    </submittedName>
</protein>
<feature type="region of interest" description="Disordered" evidence="1">
    <location>
        <begin position="1"/>
        <end position="59"/>
    </location>
</feature>
<evidence type="ECO:0000313" key="3">
    <source>
        <dbReference type="Proteomes" id="UP000886653"/>
    </source>
</evidence>